<keyword evidence="2" id="KW-1185">Reference proteome</keyword>
<evidence type="ECO:0000313" key="2">
    <source>
        <dbReference type="Proteomes" id="UP000318422"/>
    </source>
</evidence>
<dbReference type="EMBL" id="BJNV01000102">
    <property type="protein sequence ID" value="GEC97598.1"/>
    <property type="molecule type" value="Genomic_DNA"/>
</dbReference>
<protein>
    <submittedName>
        <fullName evidence="1">Uncharacterized protein</fullName>
    </submittedName>
</protein>
<comment type="caution">
    <text evidence="1">The sequence shown here is derived from an EMBL/GenBank/DDBJ whole genome shotgun (WGS) entry which is preliminary data.</text>
</comment>
<evidence type="ECO:0000313" key="1">
    <source>
        <dbReference type="EMBL" id="GEC97598.1"/>
    </source>
</evidence>
<sequence>MYFDPKHETFAFVRELEDGVVYVAMEPAHVAKKAGRIDTVVNAYRLPGTKEGAGRLQDTGRFIKMGEEAR</sequence>
<gene>
    <name evidence="1" type="ORF">ZRA01_36710</name>
</gene>
<name>A0A4Y4CXE7_ZOORA</name>
<proteinExistence type="predicted"/>
<dbReference type="RefSeq" id="WP_141354900.1">
    <property type="nucleotide sequence ID" value="NZ_BJNV01000102.1"/>
</dbReference>
<dbReference type="AlphaFoldDB" id="A0A4Y4CXE7"/>
<accession>A0A4Y4CXE7</accession>
<reference evidence="1 2" key="1">
    <citation type="submission" date="2019-06" db="EMBL/GenBank/DDBJ databases">
        <title>Whole genome shotgun sequence of Zoogloea ramigera NBRC 15342.</title>
        <authorList>
            <person name="Hosoyama A."/>
            <person name="Uohara A."/>
            <person name="Ohji S."/>
            <person name="Ichikawa N."/>
        </authorList>
    </citation>
    <scope>NUCLEOTIDE SEQUENCE [LARGE SCALE GENOMIC DNA]</scope>
    <source>
        <strain evidence="1 2">NBRC 15342</strain>
    </source>
</reference>
<organism evidence="1 2">
    <name type="scientific">Zoogloea ramigera</name>
    <dbReference type="NCBI Taxonomy" id="350"/>
    <lineage>
        <taxon>Bacteria</taxon>
        <taxon>Pseudomonadati</taxon>
        <taxon>Pseudomonadota</taxon>
        <taxon>Betaproteobacteria</taxon>
        <taxon>Rhodocyclales</taxon>
        <taxon>Zoogloeaceae</taxon>
        <taxon>Zoogloea</taxon>
    </lineage>
</organism>
<dbReference type="Proteomes" id="UP000318422">
    <property type="component" value="Unassembled WGS sequence"/>
</dbReference>